<keyword evidence="3" id="KW-1185">Reference proteome</keyword>
<dbReference type="OrthoDB" id="9836629at2759"/>
<feature type="non-terminal residue" evidence="2">
    <location>
        <position position="1"/>
    </location>
</feature>
<reference evidence="2" key="1">
    <citation type="submission" date="2022-07" db="EMBL/GenBank/DDBJ databases">
        <title>Chromosome-level genome of Muraenolepis orangiensis.</title>
        <authorList>
            <person name="Kim J."/>
        </authorList>
    </citation>
    <scope>NUCLEOTIDE SEQUENCE</scope>
    <source>
        <strain evidence="2">KU_S4_2022</strain>
        <tissue evidence="2">Muscle</tissue>
    </source>
</reference>
<gene>
    <name evidence="2" type="ORF">NHX12_014028</name>
</gene>
<evidence type="ECO:0000313" key="3">
    <source>
        <dbReference type="Proteomes" id="UP001148018"/>
    </source>
</evidence>
<organism evidence="2 3">
    <name type="scientific">Muraenolepis orangiensis</name>
    <name type="common">Patagonian moray cod</name>
    <dbReference type="NCBI Taxonomy" id="630683"/>
    <lineage>
        <taxon>Eukaryota</taxon>
        <taxon>Metazoa</taxon>
        <taxon>Chordata</taxon>
        <taxon>Craniata</taxon>
        <taxon>Vertebrata</taxon>
        <taxon>Euteleostomi</taxon>
        <taxon>Actinopterygii</taxon>
        <taxon>Neopterygii</taxon>
        <taxon>Teleostei</taxon>
        <taxon>Neoteleostei</taxon>
        <taxon>Acanthomorphata</taxon>
        <taxon>Zeiogadaria</taxon>
        <taxon>Gadariae</taxon>
        <taxon>Gadiformes</taxon>
        <taxon>Muraenolepidoidei</taxon>
        <taxon>Muraenolepididae</taxon>
        <taxon>Muraenolepis</taxon>
    </lineage>
</organism>
<evidence type="ECO:0000313" key="2">
    <source>
        <dbReference type="EMBL" id="KAJ3585307.1"/>
    </source>
</evidence>
<evidence type="ECO:0000256" key="1">
    <source>
        <dbReference type="SAM" id="MobiDB-lite"/>
    </source>
</evidence>
<dbReference type="AlphaFoldDB" id="A0A9Q0DBS3"/>
<name>A0A9Q0DBS3_9TELE</name>
<proteinExistence type="predicted"/>
<feature type="compositionally biased region" description="Basic and acidic residues" evidence="1">
    <location>
        <begin position="347"/>
        <end position="363"/>
    </location>
</feature>
<comment type="caution">
    <text evidence="2">The sequence shown here is derived from an EMBL/GenBank/DDBJ whole genome shotgun (WGS) entry which is preliminary data.</text>
</comment>
<sequence>MEEPDPKPHPLWEPQTHSPGWGLCPTHTWTDPGYTTTGSEPSLLFSPERPDPFRMMLCLRPWWPTYLPSAEPTGFLRDRTPTPGEHLSGAPVVEIQTSQQRTNFPDALQYPWSGEPSSPGLVPLSSSVKSNTSTAMFPSSYSWYSPGMVSPVMMHSSWFNLPLSTPFSSFQETMEMAPPRGATYNPLNPEQIHDGDLPASQRPSLRLLQQCTQSPAMLDPQPDVSCSFTASVVDQPPLARTPSSPLTSRCLTKRRTQSFPSSRYRGDRAGSEIFTARRQLSFQPDISQTSVESSKVNLNPDLPESLSLLLPVSFALQPASQLLGCPGDQDERCLELRDWSKVIQEYRDTSEEDRTAAAEREHGSAAQSNDQTGKTSAGDESGVVEANVWETPRRDRRPRPWLSALDDMVFQCCTESGGCPIVPQIPEGSEILDGEAGGDGDNHGDEEMSSCLFTEYLDEEFVSMVGSILDVEYLESLLSSDPEPMDLIRLGHGEMFQADQTPAEVTSGDDGAISKSDSTDSPAEVFLPEVNQFCLLMFTVGESEQEMVDASLGAEGTDHFDHSIAIVVDDLKYDVGDDERMATLVNKYPFSSLLTHFNLTSQ</sequence>
<protein>
    <submittedName>
        <fullName evidence="2">Uncharacterized protein</fullName>
    </submittedName>
</protein>
<feature type="compositionally biased region" description="Polar residues" evidence="1">
    <location>
        <begin position="365"/>
        <end position="375"/>
    </location>
</feature>
<accession>A0A9Q0DBS3</accession>
<dbReference type="Proteomes" id="UP001148018">
    <property type="component" value="Unassembled WGS sequence"/>
</dbReference>
<feature type="region of interest" description="Disordered" evidence="1">
    <location>
        <begin position="347"/>
        <end position="392"/>
    </location>
</feature>
<dbReference type="EMBL" id="JANIIK010000118">
    <property type="protein sequence ID" value="KAJ3585307.1"/>
    <property type="molecule type" value="Genomic_DNA"/>
</dbReference>